<accession>A0AA40ET47</accession>
<proteinExistence type="predicted"/>
<comment type="caution">
    <text evidence="1">The sequence shown here is derived from an EMBL/GenBank/DDBJ whole genome shotgun (WGS) entry which is preliminary data.</text>
</comment>
<keyword evidence="2" id="KW-1185">Reference proteome</keyword>
<reference evidence="1" key="1">
    <citation type="submission" date="2023-06" db="EMBL/GenBank/DDBJ databases">
        <title>Genome-scale phylogeny and comparative genomics of the fungal order Sordariales.</title>
        <authorList>
            <consortium name="Lawrence Berkeley National Laboratory"/>
            <person name="Hensen N."/>
            <person name="Bonometti L."/>
            <person name="Westerberg I."/>
            <person name="Brannstrom I.O."/>
            <person name="Guillou S."/>
            <person name="Cros-Aarteil S."/>
            <person name="Calhoun S."/>
            <person name="Haridas S."/>
            <person name="Kuo A."/>
            <person name="Mondo S."/>
            <person name="Pangilinan J."/>
            <person name="Riley R."/>
            <person name="Labutti K."/>
            <person name="Andreopoulos B."/>
            <person name="Lipzen A."/>
            <person name="Chen C."/>
            <person name="Yanf M."/>
            <person name="Daum C."/>
            <person name="Ng V."/>
            <person name="Clum A."/>
            <person name="Steindorff A."/>
            <person name="Ohm R."/>
            <person name="Martin F."/>
            <person name="Silar P."/>
            <person name="Natvig D."/>
            <person name="Lalanne C."/>
            <person name="Gautier V."/>
            <person name="Ament-Velasquez S.L."/>
            <person name="Kruys A."/>
            <person name="Hutchinson M.I."/>
            <person name="Powell A.J."/>
            <person name="Barry K."/>
            <person name="Miller A.N."/>
            <person name="Grigoriev I.V."/>
            <person name="Debuchy R."/>
            <person name="Gladieux P."/>
            <person name="Thoren M.H."/>
            <person name="Johannesson H."/>
        </authorList>
    </citation>
    <scope>NUCLEOTIDE SEQUENCE</scope>
    <source>
        <strain evidence="1">CBS 540.89</strain>
    </source>
</reference>
<dbReference type="EMBL" id="JAUKTV010000002">
    <property type="protein sequence ID" value="KAK0744979.1"/>
    <property type="molecule type" value="Genomic_DNA"/>
</dbReference>
<evidence type="ECO:0000313" key="2">
    <source>
        <dbReference type="Proteomes" id="UP001172159"/>
    </source>
</evidence>
<dbReference type="AlphaFoldDB" id="A0AA40ET47"/>
<sequence>MRASCSTGVFFRLLADSCASPLVFQKDPKLPKLKPATYRGRVKHRHDITRDVVVVSVVTWAEIPPKTPSYVNSKVDVLATQDSIDQSLKD</sequence>
<evidence type="ECO:0000313" key="1">
    <source>
        <dbReference type="EMBL" id="KAK0744979.1"/>
    </source>
</evidence>
<protein>
    <submittedName>
        <fullName evidence="1">Uncharacterized protein</fullName>
    </submittedName>
</protein>
<gene>
    <name evidence="1" type="ORF">B0T21DRAFT_95908</name>
</gene>
<dbReference type="Proteomes" id="UP001172159">
    <property type="component" value="Unassembled WGS sequence"/>
</dbReference>
<organism evidence="1 2">
    <name type="scientific">Apiosordaria backusii</name>
    <dbReference type="NCBI Taxonomy" id="314023"/>
    <lineage>
        <taxon>Eukaryota</taxon>
        <taxon>Fungi</taxon>
        <taxon>Dikarya</taxon>
        <taxon>Ascomycota</taxon>
        <taxon>Pezizomycotina</taxon>
        <taxon>Sordariomycetes</taxon>
        <taxon>Sordariomycetidae</taxon>
        <taxon>Sordariales</taxon>
        <taxon>Lasiosphaeriaceae</taxon>
        <taxon>Apiosordaria</taxon>
    </lineage>
</organism>
<name>A0AA40ET47_9PEZI</name>